<dbReference type="InterPro" id="IPR051681">
    <property type="entry name" value="Ser/Thr_Kinases-Pseudokinases"/>
</dbReference>
<evidence type="ECO:0000259" key="1">
    <source>
        <dbReference type="PROSITE" id="PS50011"/>
    </source>
</evidence>
<gene>
    <name evidence="2" type="ORF">C1645_812234</name>
</gene>
<dbReference type="EMBL" id="QKYT01000011">
    <property type="protein sequence ID" value="RIA98766.1"/>
    <property type="molecule type" value="Genomic_DNA"/>
</dbReference>
<sequence length="472" mass="55532">MSTAAINRATASIDYNIYDDVHKQHKFLQKTILADKSLTKDEKTKIMRLLDENYDRKKILFNDGERRISKFSDWTSGNNDIDNLIRKCQTETFIPYMVVEWIPYDHLQNIAYLTKGGCSEIYTAYWIDGHYEEWDPKEQQLKRVGGHYVILKTLKNVEDANQSWLDEAKSHLTISNKWGDILRCFGLTQDPLNGDYMLVMLKMDIDLRNYLQQNHNQLKWEERVMIMCYIIEAIFQIHFEKAIHRDLHSGNVLYSQFNGRWRISDLGFCGPADKSPKISGTPLEYESLMKQCWDADPLKRPDINTVRRKMREIKMSYINTTNKKNSIIKRIFSKFNLFKSETNDNLKTHESINLKTDHSNSRLSTSKIYQFEGLPEPRNATEEEQEAFHSKPYDFDIPDNIDDFNNSSGHNYVSTSKTNIILNDVKDDYKKETMQYQLKKQNIVINDDDEICNNQNFHSEEQDELEIPDDGF</sequence>
<evidence type="ECO:0000313" key="3">
    <source>
        <dbReference type="Proteomes" id="UP000265703"/>
    </source>
</evidence>
<keyword evidence="2" id="KW-0418">Kinase</keyword>
<dbReference type="PROSITE" id="PS50011">
    <property type="entry name" value="PROTEIN_KINASE_DOM"/>
    <property type="match status" value="1"/>
</dbReference>
<dbReference type="GO" id="GO:0005524">
    <property type="term" value="F:ATP binding"/>
    <property type="evidence" value="ECO:0007669"/>
    <property type="project" value="InterPro"/>
</dbReference>
<dbReference type="Pfam" id="PF07714">
    <property type="entry name" value="PK_Tyr_Ser-Thr"/>
    <property type="match status" value="1"/>
</dbReference>
<feature type="domain" description="Protein kinase" evidence="1">
    <location>
        <begin position="107"/>
        <end position="374"/>
    </location>
</feature>
<proteinExistence type="predicted"/>
<dbReference type="Gene3D" id="1.10.510.10">
    <property type="entry name" value="Transferase(Phosphotransferase) domain 1"/>
    <property type="match status" value="1"/>
</dbReference>
<dbReference type="AlphaFoldDB" id="A0A397TPC5"/>
<dbReference type="GO" id="GO:0004674">
    <property type="term" value="F:protein serine/threonine kinase activity"/>
    <property type="evidence" value="ECO:0007669"/>
    <property type="project" value="TreeGrafter"/>
</dbReference>
<protein>
    <submittedName>
        <fullName evidence="2">Kinase-like domain-containing protein</fullName>
    </submittedName>
</protein>
<dbReference type="PANTHER" id="PTHR44329">
    <property type="entry name" value="SERINE/THREONINE-PROTEIN KINASE TNNI3K-RELATED"/>
    <property type="match status" value="1"/>
</dbReference>
<dbReference type="InterPro" id="IPR001245">
    <property type="entry name" value="Ser-Thr/Tyr_kinase_cat_dom"/>
</dbReference>
<keyword evidence="2" id="KW-0808">Transferase</keyword>
<keyword evidence="3" id="KW-1185">Reference proteome</keyword>
<organism evidence="2 3">
    <name type="scientific">Glomus cerebriforme</name>
    <dbReference type="NCBI Taxonomy" id="658196"/>
    <lineage>
        <taxon>Eukaryota</taxon>
        <taxon>Fungi</taxon>
        <taxon>Fungi incertae sedis</taxon>
        <taxon>Mucoromycota</taxon>
        <taxon>Glomeromycotina</taxon>
        <taxon>Glomeromycetes</taxon>
        <taxon>Glomerales</taxon>
        <taxon>Glomeraceae</taxon>
        <taxon>Glomus</taxon>
    </lineage>
</organism>
<dbReference type="SUPFAM" id="SSF56112">
    <property type="entry name" value="Protein kinase-like (PK-like)"/>
    <property type="match status" value="1"/>
</dbReference>
<evidence type="ECO:0000313" key="2">
    <source>
        <dbReference type="EMBL" id="RIA98766.1"/>
    </source>
</evidence>
<reference evidence="2 3" key="1">
    <citation type="submission" date="2018-06" db="EMBL/GenBank/DDBJ databases">
        <title>Comparative genomics reveals the genomic features of Rhizophagus irregularis, R. cerebriforme, R. diaphanum and Gigaspora rosea, and their symbiotic lifestyle signature.</title>
        <authorList>
            <person name="Morin E."/>
            <person name="San Clemente H."/>
            <person name="Chen E.C.H."/>
            <person name="De La Providencia I."/>
            <person name="Hainaut M."/>
            <person name="Kuo A."/>
            <person name="Kohler A."/>
            <person name="Murat C."/>
            <person name="Tang N."/>
            <person name="Roy S."/>
            <person name="Loubradou J."/>
            <person name="Henrissat B."/>
            <person name="Grigoriev I.V."/>
            <person name="Corradi N."/>
            <person name="Roux C."/>
            <person name="Martin F.M."/>
        </authorList>
    </citation>
    <scope>NUCLEOTIDE SEQUENCE [LARGE SCALE GENOMIC DNA]</scope>
    <source>
        <strain evidence="2 3">DAOM 227022</strain>
    </source>
</reference>
<dbReference type="InterPro" id="IPR000719">
    <property type="entry name" value="Prot_kinase_dom"/>
</dbReference>
<accession>A0A397TPC5</accession>
<comment type="caution">
    <text evidence="2">The sequence shown here is derived from an EMBL/GenBank/DDBJ whole genome shotgun (WGS) entry which is preliminary data.</text>
</comment>
<dbReference type="Proteomes" id="UP000265703">
    <property type="component" value="Unassembled WGS sequence"/>
</dbReference>
<name>A0A397TPC5_9GLOM</name>
<dbReference type="InterPro" id="IPR011009">
    <property type="entry name" value="Kinase-like_dom_sf"/>
</dbReference>